<dbReference type="RefSeq" id="WP_009292969.1">
    <property type="nucleotide sequence ID" value="NZ_JARAVA010000031.1"/>
</dbReference>
<sequence>MRKLKRAAAVVAMVGGIGLAGGGVASADGYDGPYPYDVKIENLQVVDCDQSVDVGDDVTPDVVTNSGDAVTNNGNICTVIGSVEG</sequence>
<evidence type="ECO:0008006" key="4">
    <source>
        <dbReference type="Google" id="ProtNLM"/>
    </source>
</evidence>
<name>A0AAE8VUL6_9ACTN</name>
<evidence type="ECO:0000256" key="1">
    <source>
        <dbReference type="SAM" id="SignalP"/>
    </source>
</evidence>
<feature type="signal peptide" evidence="1">
    <location>
        <begin position="1"/>
        <end position="27"/>
    </location>
</feature>
<comment type="caution">
    <text evidence="2">The sequence shown here is derived from an EMBL/GenBank/DDBJ whole genome shotgun (WGS) entry which is preliminary data.</text>
</comment>
<dbReference type="AlphaFoldDB" id="A0AAE8VUL6"/>
<accession>A0AAE8VUL6</accession>
<dbReference type="EMBL" id="SPAZ01000336">
    <property type="protein sequence ID" value="TQE17678.1"/>
    <property type="molecule type" value="Genomic_DNA"/>
</dbReference>
<reference evidence="2 3" key="1">
    <citation type="submission" date="2019-03" db="EMBL/GenBank/DDBJ databases">
        <title>Comparative genomic analyses of the sweetpotato soil rot pathogen, Streptomyces ipomoeae.</title>
        <authorList>
            <person name="Ruschel Soares N."/>
            <person name="Badger J.H."/>
            <person name="Huguet-Tapia J.C."/>
            <person name="Clark C.A."/>
            <person name="Pettis G.S."/>
        </authorList>
    </citation>
    <scope>NUCLEOTIDE SEQUENCE [LARGE SCALE GENOMIC DNA]</scope>
    <source>
        <strain evidence="2 3">88-35</strain>
    </source>
</reference>
<keyword evidence="1" id="KW-0732">Signal</keyword>
<organism evidence="2 3">
    <name type="scientific">Streptomyces ipomoeae</name>
    <dbReference type="NCBI Taxonomy" id="103232"/>
    <lineage>
        <taxon>Bacteria</taxon>
        <taxon>Bacillati</taxon>
        <taxon>Actinomycetota</taxon>
        <taxon>Actinomycetes</taxon>
        <taxon>Kitasatosporales</taxon>
        <taxon>Streptomycetaceae</taxon>
        <taxon>Streptomyces</taxon>
    </lineage>
</organism>
<proteinExistence type="predicted"/>
<evidence type="ECO:0000313" key="3">
    <source>
        <dbReference type="Proteomes" id="UP000318720"/>
    </source>
</evidence>
<gene>
    <name evidence="2" type="ORF">Sipo8835_41745</name>
</gene>
<protein>
    <recommendedName>
        <fullName evidence="4">DUF320 domain-containing protein</fullName>
    </recommendedName>
</protein>
<evidence type="ECO:0000313" key="2">
    <source>
        <dbReference type="EMBL" id="TQE17678.1"/>
    </source>
</evidence>
<feature type="chain" id="PRO_5041992393" description="DUF320 domain-containing protein" evidence="1">
    <location>
        <begin position="28"/>
        <end position="85"/>
    </location>
</feature>
<dbReference type="Proteomes" id="UP000318720">
    <property type="component" value="Unassembled WGS sequence"/>
</dbReference>